<sequence length="725" mass="83029">MKERHRTQNDQPLDVEVTSHSIGHYEFTDDKLVKRFVAEEVQNVSPVIRAFQSAVVTARQEITLEGYADDETVLTDTFDSIILDFGVKYFYHSQLAQFVKKLRKGFNKVGTIENSRSFIKLVKCFREANNETIVEAVLKMKKHFAYYKILLDAVCVAQTFSSYKALMTLVDFKDESNILLEKILFSLSLATYPPEEYIAFLLGLIKHPFKDSRLYEAALNTLGALLHTMKKQTHQSNNMLVHNVEKVLLQKLNDCDNRTSSPSSSSLASCQEVLLRCLGNMGFTNSVSKIMEVVESSEVASVSETGLKALRHVDDAEIEKLKERLKNIFQQKIKKYELPARSEAFQLLLRTDLTEEDVEDIYAVSLDPSNQEFGSFIQSKLVDASKTDERLRNVIRKVQKNNVLNNYDTMTRKGSSLFFSSSFLDSPPITYSMYVENGKSHIVRRSGMSVDLHLTEEPDLYFPTSREPDDIYQQQREIKHRFKKNLQFYKFELFATGMEALLGEKQEDDNNNEHKIKEPIGYFHYDSAGLSLDIMGVSNRPTIFFKSQGELMSALWNAPSELTSAFQVNILLHDHHQRIQLENGMTVNLVVIGSISLDLSGSLLYSIWNKNAQSLIRNTVSYSLDTELELVDTKDTIKLNRRQDIQTAIDFMTDVNFSDATEMCLTMFTSSAPDLRYEINTYECLDGCKKPFKTSYKRAVTYQPQCYALPPKNYQLCNSMFYSSQ</sequence>
<evidence type="ECO:0000256" key="5">
    <source>
        <dbReference type="PROSITE-ProRule" id="PRU00557"/>
    </source>
</evidence>
<dbReference type="Proteomes" id="UP000015101">
    <property type="component" value="Unassembled WGS sequence"/>
</dbReference>
<dbReference type="FunCoup" id="T1ENH8">
    <property type="interactions" value="327"/>
</dbReference>
<dbReference type="GeneID" id="20198128"/>
<dbReference type="InterPro" id="IPR045811">
    <property type="entry name" value="MTP_lip-bd"/>
</dbReference>
<comment type="caution">
    <text evidence="5">Lacks conserved residue(s) required for the propagation of feature annotation.</text>
</comment>
<keyword evidence="4" id="KW-0256">Endoplasmic reticulum</keyword>
<comment type="subcellular location">
    <subcellularLocation>
        <location evidence="1">Endoplasmic reticulum</location>
    </subcellularLocation>
</comment>
<dbReference type="GO" id="GO:0005783">
    <property type="term" value="C:endoplasmic reticulum"/>
    <property type="evidence" value="ECO:0000318"/>
    <property type="project" value="GO_Central"/>
</dbReference>
<protein>
    <recommendedName>
        <fullName evidence="6">Vitellogenin domain-containing protein</fullName>
    </recommendedName>
</protein>
<dbReference type="EMBL" id="AMQM01000174">
    <property type="status" value="NOT_ANNOTATED_CDS"/>
    <property type="molecule type" value="Genomic_DNA"/>
</dbReference>
<keyword evidence="3" id="KW-0732">Signal</keyword>
<dbReference type="RefSeq" id="XP_009009204.1">
    <property type="nucleotide sequence ID" value="XM_009010956.1"/>
</dbReference>
<dbReference type="Gene3D" id="1.25.10.20">
    <property type="entry name" value="Vitellinogen, superhelical"/>
    <property type="match status" value="1"/>
</dbReference>
<name>T1ENH8_HELRO</name>
<dbReference type="STRING" id="6412.T1ENH8"/>
<dbReference type="InParanoid" id="T1ENH8"/>
<dbReference type="HOGENOM" id="CLU_381851_0_0_1"/>
<dbReference type="FunFam" id="1.25.10.20:FF:000001">
    <property type="entry name" value="microsomal triglyceride transfer protein large subunit"/>
    <property type="match status" value="1"/>
</dbReference>
<dbReference type="InterPro" id="IPR001747">
    <property type="entry name" value="Vitellogenin_N"/>
</dbReference>
<dbReference type="GO" id="GO:0016323">
    <property type="term" value="C:basolateral plasma membrane"/>
    <property type="evidence" value="ECO:0000318"/>
    <property type="project" value="GO_Central"/>
</dbReference>
<organism evidence="8 9">
    <name type="scientific">Helobdella robusta</name>
    <name type="common">Californian leech</name>
    <dbReference type="NCBI Taxonomy" id="6412"/>
    <lineage>
        <taxon>Eukaryota</taxon>
        <taxon>Metazoa</taxon>
        <taxon>Spiralia</taxon>
        <taxon>Lophotrochozoa</taxon>
        <taxon>Annelida</taxon>
        <taxon>Clitellata</taxon>
        <taxon>Hirudinea</taxon>
        <taxon>Rhynchobdellida</taxon>
        <taxon>Glossiphoniidae</taxon>
        <taxon>Helobdella</taxon>
    </lineage>
</organism>
<accession>T1ENH8</accession>
<dbReference type="CTD" id="20198128"/>
<evidence type="ECO:0000256" key="2">
    <source>
        <dbReference type="ARBA" id="ARBA00022448"/>
    </source>
</evidence>
<reference evidence="9" key="1">
    <citation type="submission" date="2012-12" db="EMBL/GenBank/DDBJ databases">
        <authorList>
            <person name="Hellsten U."/>
            <person name="Grimwood J."/>
            <person name="Chapman J.A."/>
            <person name="Shapiro H."/>
            <person name="Aerts A."/>
            <person name="Otillar R.P."/>
            <person name="Terry A.Y."/>
            <person name="Boore J.L."/>
            <person name="Simakov O."/>
            <person name="Marletaz F."/>
            <person name="Cho S.-J."/>
            <person name="Edsinger-Gonzales E."/>
            <person name="Havlak P."/>
            <person name="Kuo D.-H."/>
            <person name="Larsson T."/>
            <person name="Lv J."/>
            <person name="Arendt D."/>
            <person name="Savage R."/>
            <person name="Osoegawa K."/>
            <person name="de Jong P."/>
            <person name="Lindberg D.R."/>
            <person name="Seaver E.C."/>
            <person name="Weisblat D.A."/>
            <person name="Putnam N.H."/>
            <person name="Grigoriev I.V."/>
            <person name="Rokhsar D.S."/>
        </authorList>
    </citation>
    <scope>NUCLEOTIDE SEQUENCE</scope>
</reference>
<dbReference type="EnsemblMetazoa" id="HelroT159026">
    <property type="protein sequence ID" value="HelroP159026"/>
    <property type="gene ID" value="HelroG159026"/>
</dbReference>
<reference evidence="8" key="3">
    <citation type="submission" date="2015-06" db="UniProtKB">
        <authorList>
            <consortium name="EnsemblMetazoa"/>
        </authorList>
    </citation>
    <scope>IDENTIFICATION</scope>
</reference>
<dbReference type="Pfam" id="PF19444">
    <property type="entry name" value="MTP_lip_bd"/>
    <property type="match status" value="1"/>
</dbReference>
<gene>
    <name evidence="8" type="primary">20198128</name>
    <name evidence="7" type="ORF">HELRODRAFT_159026</name>
</gene>
<dbReference type="InterPro" id="IPR039988">
    <property type="entry name" value="MTTP"/>
</dbReference>
<dbReference type="SUPFAM" id="SSF48431">
    <property type="entry name" value="Lipovitellin-phosvitin complex, superhelical domain"/>
    <property type="match status" value="1"/>
</dbReference>
<proteinExistence type="predicted"/>
<dbReference type="GO" id="GO:0005548">
    <property type="term" value="F:phospholipid transporter activity"/>
    <property type="evidence" value="ECO:0000318"/>
    <property type="project" value="GO_Central"/>
</dbReference>
<evidence type="ECO:0000259" key="6">
    <source>
        <dbReference type="PROSITE" id="PS51211"/>
    </source>
</evidence>
<dbReference type="InterPro" id="IPR011030">
    <property type="entry name" value="Lipovitellin_superhlx_dom"/>
</dbReference>
<dbReference type="GO" id="GO:0042157">
    <property type="term" value="P:lipoprotein metabolic process"/>
    <property type="evidence" value="ECO:0000318"/>
    <property type="project" value="GO_Central"/>
</dbReference>
<dbReference type="PANTHER" id="PTHR13024">
    <property type="entry name" value="MICROSOMAL TRIGLYCERIDE TRANSFER PROTEIN, LARGE SUBUNIT"/>
    <property type="match status" value="1"/>
</dbReference>
<keyword evidence="2" id="KW-0813">Transport</keyword>
<dbReference type="GO" id="GO:0008289">
    <property type="term" value="F:lipid binding"/>
    <property type="evidence" value="ECO:0007669"/>
    <property type="project" value="InterPro"/>
</dbReference>
<evidence type="ECO:0000313" key="9">
    <source>
        <dbReference type="Proteomes" id="UP000015101"/>
    </source>
</evidence>
<evidence type="ECO:0000313" key="7">
    <source>
        <dbReference type="EMBL" id="ESO12484.1"/>
    </source>
</evidence>
<keyword evidence="9" id="KW-1185">Reference proteome</keyword>
<dbReference type="OMA" id="AMRRIFH"/>
<evidence type="ECO:0000313" key="8">
    <source>
        <dbReference type="EnsemblMetazoa" id="HelroP159026"/>
    </source>
</evidence>
<dbReference type="Pfam" id="PF01347">
    <property type="entry name" value="Vitellogenin_N"/>
    <property type="match status" value="1"/>
</dbReference>
<dbReference type="eggNOG" id="KOG4337">
    <property type="taxonomic scope" value="Eukaryota"/>
</dbReference>
<evidence type="ECO:0000256" key="1">
    <source>
        <dbReference type="ARBA" id="ARBA00004240"/>
    </source>
</evidence>
<reference evidence="7 9" key="2">
    <citation type="journal article" date="2013" name="Nature">
        <title>Insights into bilaterian evolution from three spiralian genomes.</title>
        <authorList>
            <person name="Simakov O."/>
            <person name="Marletaz F."/>
            <person name="Cho S.J."/>
            <person name="Edsinger-Gonzales E."/>
            <person name="Havlak P."/>
            <person name="Hellsten U."/>
            <person name="Kuo D.H."/>
            <person name="Larsson T."/>
            <person name="Lv J."/>
            <person name="Arendt D."/>
            <person name="Savage R."/>
            <person name="Osoegawa K."/>
            <person name="de Jong P."/>
            <person name="Grimwood J."/>
            <person name="Chapman J.A."/>
            <person name="Shapiro H."/>
            <person name="Aerts A."/>
            <person name="Otillar R.P."/>
            <person name="Terry A.Y."/>
            <person name="Boore J.L."/>
            <person name="Grigoriev I.V."/>
            <person name="Lindberg D.R."/>
            <person name="Seaver E.C."/>
            <person name="Weisblat D.A."/>
            <person name="Putnam N.H."/>
            <person name="Rokhsar D.S."/>
        </authorList>
    </citation>
    <scope>NUCLEOTIDE SEQUENCE</scope>
</reference>
<dbReference type="KEGG" id="hro:HELRODRAFT_159026"/>
<feature type="domain" description="Vitellogenin" evidence="6">
    <location>
        <begin position="1"/>
        <end position="466"/>
    </location>
</feature>
<evidence type="ECO:0000256" key="3">
    <source>
        <dbReference type="ARBA" id="ARBA00022729"/>
    </source>
</evidence>
<dbReference type="AlphaFoldDB" id="T1ENH8"/>
<dbReference type="PANTHER" id="PTHR13024:SF0">
    <property type="entry name" value="MICROSOMAL TRIACYLGLYCEROL TRANSFER PROTEIN"/>
    <property type="match status" value="1"/>
</dbReference>
<dbReference type="OrthoDB" id="5865932at2759"/>
<dbReference type="PROSITE" id="PS51211">
    <property type="entry name" value="VITELLOGENIN"/>
    <property type="match status" value="1"/>
</dbReference>
<dbReference type="EMBL" id="KB095811">
    <property type="protein sequence ID" value="ESO12484.1"/>
    <property type="molecule type" value="Genomic_DNA"/>
</dbReference>
<evidence type="ECO:0000256" key="4">
    <source>
        <dbReference type="ARBA" id="ARBA00022824"/>
    </source>
</evidence>
<dbReference type="GO" id="GO:0005794">
    <property type="term" value="C:Golgi apparatus"/>
    <property type="evidence" value="ECO:0000318"/>
    <property type="project" value="GO_Central"/>
</dbReference>